<dbReference type="Proteomes" id="UP001214441">
    <property type="component" value="Unassembled WGS sequence"/>
</dbReference>
<dbReference type="InterPro" id="IPR001647">
    <property type="entry name" value="HTH_TetR"/>
</dbReference>
<comment type="caution">
    <text evidence="5">The sequence shown here is derived from an EMBL/GenBank/DDBJ whole genome shotgun (WGS) entry which is preliminary data.</text>
</comment>
<feature type="domain" description="HTH tetR-type" evidence="4">
    <location>
        <begin position="16"/>
        <end position="63"/>
    </location>
</feature>
<accession>A0ABT6ZZI8</accession>
<dbReference type="PANTHER" id="PTHR30055">
    <property type="entry name" value="HTH-TYPE TRANSCRIPTIONAL REGULATOR RUTR"/>
    <property type="match status" value="1"/>
</dbReference>
<keyword evidence="2" id="KW-0238">DNA-binding</keyword>
<dbReference type="InterPro" id="IPR050109">
    <property type="entry name" value="HTH-type_TetR-like_transc_reg"/>
</dbReference>
<dbReference type="EMBL" id="JANCPR020000021">
    <property type="protein sequence ID" value="MDJ1134493.1"/>
    <property type="molecule type" value="Genomic_DNA"/>
</dbReference>
<keyword evidence="3" id="KW-0804">Transcription</keyword>
<evidence type="ECO:0000256" key="3">
    <source>
        <dbReference type="ARBA" id="ARBA00023163"/>
    </source>
</evidence>
<proteinExistence type="predicted"/>
<dbReference type="Pfam" id="PF00440">
    <property type="entry name" value="TetR_N"/>
    <property type="match status" value="1"/>
</dbReference>
<evidence type="ECO:0000256" key="2">
    <source>
        <dbReference type="ARBA" id="ARBA00023125"/>
    </source>
</evidence>
<dbReference type="SUPFAM" id="SSF46689">
    <property type="entry name" value="Homeodomain-like"/>
    <property type="match status" value="1"/>
</dbReference>
<gene>
    <name evidence="5" type="ORF">NMN56_021490</name>
</gene>
<sequence>MKTARDDRTAETRNAIMAAAERLFAEHGLSVVSNRQIAEAAGQRNNAVVGYHFGSKTDLVRAIMTRRGEQTDRIRAEHVAALGDSDDLRDWVGALVRPATEHLASLGTPSWNARLTVQVMTDPTMRVLVSEEACTRPHLRQILDGLGRCLADVPAAVRTERGAMARNLITSMCAERERALAENTGLLHHSWAHTADALTDAIVGLLTAPVTRRRA</sequence>
<organism evidence="5 6">
    <name type="scientific">Streptomyces iconiensis</name>
    <dbReference type="NCBI Taxonomy" id="1384038"/>
    <lineage>
        <taxon>Bacteria</taxon>
        <taxon>Bacillati</taxon>
        <taxon>Actinomycetota</taxon>
        <taxon>Actinomycetes</taxon>
        <taxon>Kitasatosporales</taxon>
        <taxon>Streptomycetaceae</taxon>
        <taxon>Streptomyces</taxon>
    </lineage>
</organism>
<evidence type="ECO:0000256" key="1">
    <source>
        <dbReference type="ARBA" id="ARBA00023015"/>
    </source>
</evidence>
<keyword evidence="1" id="KW-0805">Transcription regulation</keyword>
<protein>
    <submittedName>
        <fullName evidence="5">Helix-turn-helix domain-containing protein</fullName>
    </submittedName>
</protein>
<evidence type="ECO:0000313" key="6">
    <source>
        <dbReference type="Proteomes" id="UP001214441"/>
    </source>
</evidence>
<dbReference type="RefSeq" id="WP_274042014.1">
    <property type="nucleotide sequence ID" value="NZ_JANCPR020000021.1"/>
</dbReference>
<dbReference type="InterPro" id="IPR009057">
    <property type="entry name" value="Homeodomain-like_sf"/>
</dbReference>
<dbReference type="Gene3D" id="1.10.357.10">
    <property type="entry name" value="Tetracycline Repressor, domain 2"/>
    <property type="match status" value="1"/>
</dbReference>
<reference evidence="5 6" key="1">
    <citation type="submission" date="2023-05" db="EMBL/GenBank/DDBJ databases">
        <title>Streptantibioticus silvisoli sp. nov., acidotolerant actinomycetes 1 from pine litter.</title>
        <authorList>
            <person name="Swiecimska M."/>
            <person name="Golinska P."/>
            <person name="Sangal V."/>
            <person name="Wachnowicz B."/>
            <person name="Goodfellow M."/>
        </authorList>
    </citation>
    <scope>NUCLEOTIDE SEQUENCE [LARGE SCALE GENOMIC DNA]</scope>
    <source>
        <strain evidence="5 6">DSM 42109</strain>
    </source>
</reference>
<evidence type="ECO:0000259" key="4">
    <source>
        <dbReference type="Pfam" id="PF00440"/>
    </source>
</evidence>
<evidence type="ECO:0000313" key="5">
    <source>
        <dbReference type="EMBL" id="MDJ1134493.1"/>
    </source>
</evidence>
<dbReference type="PANTHER" id="PTHR30055:SF234">
    <property type="entry name" value="HTH-TYPE TRANSCRIPTIONAL REGULATOR BETI"/>
    <property type="match status" value="1"/>
</dbReference>
<keyword evidence="6" id="KW-1185">Reference proteome</keyword>
<name>A0ABT6ZZI8_9ACTN</name>